<dbReference type="RefSeq" id="WP_350278511.1">
    <property type="nucleotide sequence ID" value="NZ_CP158165.1"/>
</dbReference>
<protein>
    <submittedName>
        <fullName evidence="1">Uncharacterized protein</fullName>
    </submittedName>
</protein>
<proteinExistence type="predicted"/>
<dbReference type="AlphaFoldDB" id="A0AAU7TG09"/>
<accession>A0AAU7TG09</accession>
<reference evidence="1" key="1">
    <citation type="submission" date="2024-06" db="EMBL/GenBank/DDBJ databases">
        <title>Kribbella sp. strain HUAS MG21 genome sequences.</title>
        <authorList>
            <person name="Mo P."/>
        </authorList>
    </citation>
    <scope>NUCLEOTIDE SEQUENCE</scope>
    <source>
        <strain evidence="1">HUAS MG21</strain>
    </source>
</reference>
<sequence length="90" mass="9999">MHHRSTPSEPIDGLVLELPADEPEDVRLDADAFIRVWPDLLERWGTDIEEDPEKSGATEDSQVGAWLSHLRTVRATLDISVAAPEPGDKE</sequence>
<gene>
    <name evidence="1" type="ORF">ABN611_04620</name>
</gene>
<name>A0AAU7TG09_9ACTN</name>
<evidence type="ECO:0000313" key="1">
    <source>
        <dbReference type="EMBL" id="XBV25703.1"/>
    </source>
</evidence>
<organism evidence="1">
    <name type="scientific">Kribbella sp. HUAS MG21</name>
    <dbReference type="NCBI Taxonomy" id="3160966"/>
    <lineage>
        <taxon>Bacteria</taxon>
        <taxon>Bacillati</taxon>
        <taxon>Actinomycetota</taxon>
        <taxon>Actinomycetes</taxon>
        <taxon>Propionibacteriales</taxon>
        <taxon>Kribbellaceae</taxon>
        <taxon>Kribbella</taxon>
    </lineage>
</organism>
<dbReference type="EMBL" id="CP158165">
    <property type="protein sequence ID" value="XBV25703.1"/>
    <property type="molecule type" value="Genomic_DNA"/>
</dbReference>